<dbReference type="Proteomes" id="UP000004382">
    <property type="component" value="Unassembled WGS sequence"/>
</dbReference>
<proteinExistence type="predicted"/>
<gene>
    <name evidence="1" type="ORF">MetexDRAFT_6689</name>
</gene>
<dbReference type="EMBL" id="AGJK01000522">
    <property type="protein sequence ID" value="EHP72840.1"/>
    <property type="molecule type" value="Genomic_DNA"/>
</dbReference>
<dbReference type="InterPro" id="IPR006311">
    <property type="entry name" value="TAT_signal"/>
</dbReference>
<reference evidence="1 2" key="1">
    <citation type="submission" date="2011-09" db="EMBL/GenBank/DDBJ databases">
        <title>The draft genome of Methylobacterium extorquens DSM 13060.</title>
        <authorList>
            <consortium name="US DOE Joint Genome Institute (JGI-PGF)"/>
            <person name="Lucas S."/>
            <person name="Han J."/>
            <person name="Lapidus A."/>
            <person name="Cheng J.-F."/>
            <person name="Goodwin L."/>
            <person name="Pitluck S."/>
            <person name="Peters L."/>
            <person name="Land M.L."/>
            <person name="Hauser L."/>
            <person name="Koskimaki J."/>
            <person name="Halonen O."/>
            <person name="Pirttila A."/>
            <person name="Frank C."/>
            <person name="Woyke T.J."/>
        </authorList>
    </citation>
    <scope>NUCLEOTIDE SEQUENCE [LARGE SCALE GENOMIC DNA]</scope>
    <source>
        <strain evidence="1 2">DSM 13060</strain>
    </source>
</reference>
<evidence type="ECO:0000313" key="1">
    <source>
        <dbReference type="EMBL" id="EHP72840.1"/>
    </source>
</evidence>
<sequence length="37" mass="3709">MTHPTDLSTRDAGPAPIDRRRLLGGVAAGAALALLPG</sequence>
<accession>H1KVM6</accession>
<name>H1KVM6_METEX</name>
<feature type="non-terminal residue" evidence="1">
    <location>
        <position position="37"/>
    </location>
</feature>
<dbReference type="InterPro" id="IPR019546">
    <property type="entry name" value="TAT_signal_bac_arc"/>
</dbReference>
<dbReference type="NCBIfam" id="TIGR01409">
    <property type="entry name" value="TAT_signal_seq"/>
    <property type="match status" value="1"/>
</dbReference>
<organism evidence="1 2">
    <name type="scientific">Methylorubrum extorquens DSM 13060</name>
    <dbReference type="NCBI Taxonomy" id="882800"/>
    <lineage>
        <taxon>Bacteria</taxon>
        <taxon>Pseudomonadati</taxon>
        <taxon>Pseudomonadota</taxon>
        <taxon>Alphaproteobacteria</taxon>
        <taxon>Hyphomicrobiales</taxon>
        <taxon>Methylobacteriaceae</taxon>
        <taxon>Methylorubrum</taxon>
    </lineage>
</organism>
<protein>
    <submittedName>
        <fullName evidence="1">Glucan biosynthesis protein G</fullName>
    </submittedName>
</protein>
<comment type="caution">
    <text evidence="1">The sequence shown here is derived from an EMBL/GenBank/DDBJ whole genome shotgun (WGS) entry which is preliminary data.</text>
</comment>
<dbReference type="PROSITE" id="PS51318">
    <property type="entry name" value="TAT"/>
    <property type="match status" value="1"/>
</dbReference>
<dbReference type="AlphaFoldDB" id="H1KVM6"/>
<evidence type="ECO:0000313" key="2">
    <source>
        <dbReference type="Proteomes" id="UP000004382"/>
    </source>
</evidence>